<keyword evidence="1" id="KW-0472">Membrane</keyword>
<feature type="transmembrane region" description="Helical" evidence="1">
    <location>
        <begin position="6"/>
        <end position="24"/>
    </location>
</feature>
<dbReference type="EMBL" id="GBXM01055256">
    <property type="protein sequence ID" value="JAH53321.1"/>
    <property type="molecule type" value="Transcribed_RNA"/>
</dbReference>
<accession>A0A0E9TIC8</accession>
<name>A0A0E9TIC8_ANGAN</name>
<organism evidence="2">
    <name type="scientific">Anguilla anguilla</name>
    <name type="common">European freshwater eel</name>
    <name type="synonym">Muraena anguilla</name>
    <dbReference type="NCBI Taxonomy" id="7936"/>
    <lineage>
        <taxon>Eukaryota</taxon>
        <taxon>Metazoa</taxon>
        <taxon>Chordata</taxon>
        <taxon>Craniata</taxon>
        <taxon>Vertebrata</taxon>
        <taxon>Euteleostomi</taxon>
        <taxon>Actinopterygii</taxon>
        <taxon>Neopterygii</taxon>
        <taxon>Teleostei</taxon>
        <taxon>Anguilliformes</taxon>
        <taxon>Anguillidae</taxon>
        <taxon>Anguilla</taxon>
    </lineage>
</organism>
<keyword evidence="1" id="KW-0812">Transmembrane</keyword>
<sequence length="25" mass="2925">MPCLLLILPLNVSIFILPLLFKYCF</sequence>
<evidence type="ECO:0000256" key="1">
    <source>
        <dbReference type="SAM" id="Phobius"/>
    </source>
</evidence>
<protein>
    <submittedName>
        <fullName evidence="2">Uncharacterized protein</fullName>
    </submittedName>
</protein>
<reference evidence="2" key="1">
    <citation type="submission" date="2014-11" db="EMBL/GenBank/DDBJ databases">
        <authorList>
            <person name="Amaro Gonzalez C."/>
        </authorList>
    </citation>
    <scope>NUCLEOTIDE SEQUENCE</scope>
</reference>
<dbReference type="AlphaFoldDB" id="A0A0E9TIC8"/>
<proteinExistence type="predicted"/>
<keyword evidence="1" id="KW-1133">Transmembrane helix</keyword>
<evidence type="ECO:0000313" key="2">
    <source>
        <dbReference type="EMBL" id="JAH53321.1"/>
    </source>
</evidence>
<reference evidence="2" key="2">
    <citation type="journal article" date="2015" name="Fish Shellfish Immunol.">
        <title>Early steps in the European eel (Anguilla anguilla)-Vibrio vulnificus interaction in the gills: Role of the RtxA13 toxin.</title>
        <authorList>
            <person name="Callol A."/>
            <person name="Pajuelo D."/>
            <person name="Ebbesson L."/>
            <person name="Teles M."/>
            <person name="MacKenzie S."/>
            <person name="Amaro C."/>
        </authorList>
    </citation>
    <scope>NUCLEOTIDE SEQUENCE</scope>
</reference>